<protein>
    <submittedName>
        <fullName evidence="1">Uncharacterized protein</fullName>
    </submittedName>
</protein>
<reference evidence="1 2" key="1">
    <citation type="submission" date="2019-12" db="EMBL/GenBank/DDBJ databases">
        <authorList>
            <person name="Alioto T."/>
            <person name="Alioto T."/>
            <person name="Gomez Garrido J."/>
        </authorList>
    </citation>
    <scope>NUCLEOTIDE SEQUENCE [LARGE SCALE GENOMIC DNA]</scope>
</reference>
<evidence type="ECO:0000313" key="1">
    <source>
        <dbReference type="EMBL" id="CAA2997050.1"/>
    </source>
</evidence>
<accession>A0A8S0SWP7</accession>
<sequence>MIKFQGAGLLQLGQFLNQIELQSSLLKQPFDAPLSGIPDPGSNAHFGRVPHQLGPRPGSFELHSPPQGPPPTVLGLLAPVYVDPHGGIMGKAPQLGPEVRFGPHPVRSNEPERSSLGWLHGAEPIPSRLNTGAGTDSSTFGLHDEKFKALGGDCSNSFQMETTHPHDPGKIEKISTIYG</sequence>
<evidence type="ECO:0000313" key="2">
    <source>
        <dbReference type="Proteomes" id="UP000594638"/>
    </source>
</evidence>
<keyword evidence="2" id="KW-1185">Reference proteome</keyword>
<organism evidence="1 2">
    <name type="scientific">Olea europaea subsp. europaea</name>
    <dbReference type="NCBI Taxonomy" id="158383"/>
    <lineage>
        <taxon>Eukaryota</taxon>
        <taxon>Viridiplantae</taxon>
        <taxon>Streptophyta</taxon>
        <taxon>Embryophyta</taxon>
        <taxon>Tracheophyta</taxon>
        <taxon>Spermatophyta</taxon>
        <taxon>Magnoliopsida</taxon>
        <taxon>eudicotyledons</taxon>
        <taxon>Gunneridae</taxon>
        <taxon>Pentapetalae</taxon>
        <taxon>asterids</taxon>
        <taxon>lamiids</taxon>
        <taxon>Lamiales</taxon>
        <taxon>Oleaceae</taxon>
        <taxon>Oleeae</taxon>
        <taxon>Olea</taxon>
    </lineage>
</organism>
<dbReference type="Proteomes" id="UP000594638">
    <property type="component" value="Unassembled WGS sequence"/>
</dbReference>
<dbReference type="AlphaFoldDB" id="A0A8S0SWP7"/>
<comment type="caution">
    <text evidence="1">The sequence shown here is derived from an EMBL/GenBank/DDBJ whole genome shotgun (WGS) entry which is preliminary data.</text>
</comment>
<name>A0A8S0SWP7_OLEEU</name>
<dbReference type="Gramene" id="OE9A040751T1">
    <property type="protein sequence ID" value="OE9A040751C1"/>
    <property type="gene ID" value="OE9A040751"/>
</dbReference>
<dbReference type="OrthoDB" id="9049620at2759"/>
<gene>
    <name evidence="1" type="ORF">OLEA9_A040751</name>
</gene>
<proteinExistence type="predicted"/>
<dbReference type="EMBL" id="CACTIH010005541">
    <property type="protein sequence ID" value="CAA2997050.1"/>
    <property type="molecule type" value="Genomic_DNA"/>
</dbReference>